<organism evidence="5 6">
    <name type="scientific">Sphingomonas rhizophila</name>
    <dbReference type="NCBI Taxonomy" id="2071607"/>
    <lineage>
        <taxon>Bacteria</taxon>
        <taxon>Pseudomonadati</taxon>
        <taxon>Pseudomonadota</taxon>
        <taxon>Alphaproteobacteria</taxon>
        <taxon>Sphingomonadales</taxon>
        <taxon>Sphingomonadaceae</taxon>
        <taxon>Sphingomonas</taxon>
    </lineage>
</organism>
<dbReference type="AlphaFoldDB" id="A0A7G9SAP2"/>
<keyword evidence="1 3" id="KW-0732">Signal</keyword>
<evidence type="ECO:0000256" key="3">
    <source>
        <dbReference type="SAM" id="SignalP"/>
    </source>
</evidence>
<feature type="chain" id="PRO_5028908113" evidence="3">
    <location>
        <begin position="23"/>
        <end position="153"/>
    </location>
</feature>
<feature type="signal peptide" evidence="3">
    <location>
        <begin position="1"/>
        <end position="22"/>
    </location>
</feature>
<dbReference type="Pfam" id="PF04355">
    <property type="entry name" value="BamE"/>
    <property type="match status" value="1"/>
</dbReference>
<evidence type="ECO:0000313" key="5">
    <source>
        <dbReference type="EMBL" id="QNN64917.1"/>
    </source>
</evidence>
<evidence type="ECO:0000259" key="4">
    <source>
        <dbReference type="Pfam" id="PF04355"/>
    </source>
</evidence>
<dbReference type="Gene3D" id="3.30.1450.10">
    <property type="match status" value="1"/>
</dbReference>
<dbReference type="GO" id="GO:0019867">
    <property type="term" value="C:outer membrane"/>
    <property type="evidence" value="ECO:0007669"/>
    <property type="project" value="InterPro"/>
</dbReference>
<dbReference type="EMBL" id="CP060717">
    <property type="protein sequence ID" value="QNN64917.1"/>
    <property type="molecule type" value="Genomic_DNA"/>
</dbReference>
<proteinExistence type="predicted"/>
<dbReference type="InterPro" id="IPR007450">
    <property type="entry name" value="BamE_dom"/>
</dbReference>
<gene>
    <name evidence="5" type="ORF">H9L12_11950</name>
</gene>
<dbReference type="Proteomes" id="UP000515955">
    <property type="component" value="Chromosome"/>
</dbReference>
<accession>A0A7G9SAP2</accession>
<protein>
    <submittedName>
        <fullName evidence="5">Outer membrane protein assembly factor BamE</fullName>
    </submittedName>
</protein>
<evidence type="ECO:0000256" key="1">
    <source>
        <dbReference type="ARBA" id="ARBA00022729"/>
    </source>
</evidence>
<sequence length="153" mass="16409">MTMRVAKLAVAFLGLASLSACVSIKESHGFVADEQLTQAIQPGIDNKDSVSKSLGRPTFVGQFSPNDWYYVTQQTRRFAFRNPRTVDATILHVSFDQAGNVAAVQTTDESQIVAVNPMGGKTPTLGHKKGLLEELFGNISSISQPGLPGADTQ</sequence>
<evidence type="ECO:0000256" key="2">
    <source>
        <dbReference type="ARBA" id="ARBA00023136"/>
    </source>
</evidence>
<dbReference type="InterPro" id="IPR037873">
    <property type="entry name" value="BamE-like"/>
</dbReference>
<evidence type="ECO:0000313" key="6">
    <source>
        <dbReference type="Proteomes" id="UP000515955"/>
    </source>
</evidence>
<keyword evidence="2" id="KW-0472">Membrane</keyword>
<feature type="domain" description="Outer membrane protein assembly factor BamE" evidence="4">
    <location>
        <begin position="31"/>
        <end position="103"/>
    </location>
</feature>
<name>A0A7G9SAP2_9SPHN</name>
<dbReference type="PROSITE" id="PS51257">
    <property type="entry name" value="PROKAR_LIPOPROTEIN"/>
    <property type="match status" value="1"/>
</dbReference>
<reference evidence="5 6" key="1">
    <citation type="submission" date="2020-08" db="EMBL/GenBank/DDBJ databases">
        <title>Genome sequence of Sphingomonas rhizophila KACC 19189T.</title>
        <authorList>
            <person name="Hyun D.-W."/>
            <person name="Bae J.-W."/>
        </authorList>
    </citation>
    <scope>NUCLEOTIDE SEQUENCE [LARGE SCALE GENOMIC DNA]</scope>
    <source>
        <strain evidence="5 6">KACC 19189</strain>
    </source>
</reference>
<dbReference type="RefSeq" id="WP_187541916.1">
    <property type="nucleotide sequence ID" value="NZ_CP060717.1"/>
</dbReference>
<keyword evidence="6" id="KW-1185">Reference proteome</keyword>
<dbReference type="KEGG" id="srhi:H9L12_11950"/>